<dbReference type="InterPro" id="IPR051555">
    <property type="entry name" value="FDH_Electron_Transfer_Unit"/>
</dbReference>
<evidence type="ECO:0000256" key="7">
    <source>
        <dbReference type="SAM" id="MobiDB-lite"/>
    </source>
</evidence>
<dbReference type="PROSITE" id="PS00198">
    <property type="entry name" value="4FE4S_FER_1"/>
    <property type="match status" value="1"/>
</dbReference>
<evidence type="ECO:0000313" key="11">
    <source>
        <dbReference type="Proteomes" id="UP000285961"/>
    </source>
</evidence>
<dbReference type="GO" id="GO:0030313">
    <property type="term" value="C:cell envelope"/>
    <property type="evidence" value="ECO:0007669"/>
    <property type="project" value="UniProtKB-SubCell"/>
</dbReference>
<dbReference type="GO" id="GO:0051539">
    <property type="term" value="F:4 iron, 4 sulfur cluster binding"/>
    <property type="evidence" value="ECO:0007669"/>
    <property type="project" value="UniProtKB-KW"/>
</dbReference>
<feature type="domain" description="4Fe-4S ferredoxin-type" evidence="9">
    <location>
        <begin position="54"/>
        <end position="87"/>
    </location>
</feature>
<evidence type="ECO:0000313" key="10">
    <source>
        <dbReference type="EMBL" id="RJP65452.1"/>
    </source>
</evidence>
<dbReference type="Gene3D" id="3.30.70.20">
    <property type="match status" value="2"/>
</dbReference>
<keyword evidence="8" id="KW-1133">Transmembrane helix</keyword>
<dbReference type="PANTHER" id="PTHR43545">
    <property type="entry name" value="FORMATE DEHYDROGENASE, NITRATE-INDUCIBLE, IRON-SULFUR SUBUNIT"/>
    <property type="match status" value="1"/>
</dbReference>
<keyword evidence="8" id="KW-0472">Membrane</keyword>
<dbReference type="PANTHER" id="PTHR43545:SF4">
    <property type="entry name" value="IRON-SULFUR PROTEIN"/>
    <property type="match status" value="1"/>
</dbReference>
<feature type="domain" description="4Fe-4S ferredoxin-type" evidence="9">
    <location>
        <begin position="4"/>
        <end position="33"/>
    </location>
</feature>
<dbReference type="SUPFAM" id="SSF54862">
    <property type="entry name" value="4Fe-4S ferredoxins"/>
    <property type="match status" value="1"/>
</dbReference>
<feature type="compositionally biased region" description="Polar residues" evidence="7">
    <location>
        <begin position="257"/>
        <end position="266"/>
    </location>
</feature>
<dbReference type="AlphaFoldDB" id="A0A419EQB0"/>
<gene>
    <name evidence="10" type="ORF">C4532_17630</name>
</gene>
<dbReference type="InterPro" id="IPR017900">
    <property type="entry name" value="4Fe4S_Fe_S_CS"/>
</dbReference>
<feature type="region of interest" description="Disordered" evidence="7">
    <location>
        <begin position="250"/>
        <end position="277"/>
    </location>
</feature>
<keyword evidence="4" id="KW-0677">Repeat</keyword>
<evidence type="ECO:0000256" key="8">
    <source>
        <dbReference type="SAM" id="Phobius"/>
    </source>
</evidence>
<organism evidence="10 11">
    <name type="scientific">Candidatus Abyssobacteria bacterium SURF_17</name>
    <dbReference type="NCBI Taxonomy" id="2093361"/>
    <lineage>
        <taxon>Bacteria</taxon>
        <taxon>Pseudomonadati</taxon>
        <taxon>Candidatus Hydrogenedentota</taxon>
        <taxon>Candidatus Abyssobacteria</taxon>
    </lineage>
</organism>
<feature type="compositionally biased region" description="Basic and acidic residues" evidence="7">
    <location>
        <begin position="267"/>
        <end position="277"/>
    </location>
</feature>
<dbReference type="EMBL" id="QZKI01000126">
    <property type="protein sequence ID" value="RJP65452.1"/>
    <property type="molecule type" value="Genomic_DNA"/>
</dbReference>
<comment type="caution">
    <text evidence="10">The sequence shown here is derived from an EMBL/GenBank/DDBJ whole genome shotgun (WGS) entry which is preliminary data.</text>
</comment>
<evidence type="ECO:0000256" key="2">
    <source>
        <dbReference type="ARBA" id="ARBA00022485"/>
    </source>
</evidence>
<proteinExistence type="predicted"/>
<dbReference type="InterPro" id="IPR017896">
    <property type="entry name" value="4Fe4S_Fe-S-bd"/>
</dbReference>
<evidence type="ECO:0000256" key="6">
    <source>
        <dbReference type="ARBA" id="ARBA00023014"/>
    </source>
</evidence>
<reference evidence="10 11" key="1">
    <citation type="journal article" date="2017" name="ISME J.">
        <title>Energy and carbon metabolisms in a deep terrestrial subsurface fluid microbial community.</title>
        <authorList>
            <person name="Momper L."/>
            <person name="Jungbluth S.P."/>
            <person name="Lee M.D."/>
            <person name="Amend J.P."/>
        </authorList>
    </citation>
    <scope>NUCLEOTIDE SEQUENCE [LARGE SCALE GENOMIC DNA]</scope>
    <source>
        <strain evidence="10">SURF_17</strain>
    </source>
</reference>
<feature type="domain" description="4Fe-4S ferredoxin-type" evidence="9">
    <location>
        <begin position="88"/>
        <end position="117"/>
    </location>
</feature>
<accession>A0A419EQB0</accession>
<name>A0A419EQB0_9BACT</name>
<dbReference type="GO" id="GO:0046872">
    <property type="term" value="F:metal ion binding"/>
    <property type="evidence" value="ECO:0007669"/>
    <property type="project" value="UniProtKB-KW"/>
</dbReference>
<dbReference type="Proteomes" id="UP000285961">
    <property type="component" value="Unassembled WGS sequence"/>
</dbReference>
<evidence type="ECO:0000256" key="5">
    <source>
        <dbReference type="ARBA" id="ARBA00023004"/>
    </source>
</evidence>
<dbReference type="Pfam" id="PF13247">
    <property type="entry name" value="Fer4_11"/>
    <property type="match status" value="1"/>
</dbReference>
<dbReference type="PROSITE" id="PS51379">
    <property type="entry name" value="4FE4S_FER_2"/>
    <property type="match status" value="3"/>
</dbReference>
<feature type="transmembrane region" description="Helical" evidence="8">
    <location>
        <begin position="223"/>
        <end position="241"/>
    </location>
</feature>
<protein>
    <submittedName>
        <fullName evidence="10">4Fe-4S dicluster domain-containing protein</fullName>
    </submittedName>
</protein>
<keyword evidence="8" id="KW-0812">Transmembrane</keyword>
<comment type="subcellular location">
    <subcellularLocation>
        <location evidence="1">Cell envelope</location>
    </subcellularLocation>
</comment>
<sequence>MKQMSILTDVTMCIGCEECVNACKKTNNTGDDKPWRWQRKIDDLSANRWTTIISRPQKHYVRKQCRHCLEPACASVCPVGAMHKTPEGPVVYNSKICMGCRYCMMACPYGIPRYTWAESVPYVRKCIMCYDKIMSGELKEPACVTACPTKATIYGNRDDLLALAHQRIGEKPNLYINKVFGEHEVGGTSVLYVSDVDLDFLGWKKEMDKEPLPLRTWAYLNKVPAVFFGVGALMYGVYWVIDRRMQLQAEAAGETTPPANESTSDTETGKDNPEAKK</sequence>
<keyword evidence="6" id="KW-0411">Iron-sulfur</keyword>
<dbReference type="CDD" id="cd10561">
    <property type="entry name" value="HybA_like"/>
    <property type="match status" value="1"/>
</dbReference>
<evidence type="ECO:0000256" key="4">
    <source>
        <dbReference type="ARBA" id="ARBA00022737"/>
    </source>
</evidence>
<evidence type="ECO:0000259" key="9">
    <source>
        <dbReference type="PROSITE" id="PS51379"/>
    </source>
</evidence>
<keyword evidence="2" id="KW-0004">4Fe-4S</keyword>
<keyword evidence="3" id="KW-0479">Metal-binding</keyword>
<evidence type="ECO:0000256" key="1">
    <source>
        <dbReference type="ARBA" id="ARBA00004196"/>
    </source>
</evidence>
<evidence type="ECO:0000256" key="3">
    <source>
        <dbReference type="ARBA" id="ARBA00022723"/>
    </source>
</evidence>
<keyword evidence="5" id="KW-0408">Iron</keyword>